<name>A0A427YXP9_9TREE</name>
<sequence length="262" mass="27808">MDSTRARFGMKTAGLPSSPPLRGDNLERRMRRRGATSLPLGCGLALVPHGRNRRGDKVTWTALEDHGAGGGTDHLGQESATAYYLRPDHLWHAPVLAEAAARQQGQPLVHISEDVAKRVGVNCIANLGGGGAVTSLEVKRCLHLGWQNFDVALVGNGYGRMAPGVRREPDLYVGEEGVGEDIGKVVAISVPAVGAEQEPGLLLGNVEIVESWSMASDSLSSTPGRPYQGVVFLNASLITVGSFVALDGHLARFPLPVARRIL</sequence>
<gene>
    <name evidence="2" type="ORF">EHS25_000947</name>
</gene>
<evidence type="ECO:0000256" key="1">
    <source>
        <dbReference type="SAM" id="MobiDB-lite"/>
    </source>
</evidence>
<dbReference type="AlphaFoldDB" id="A0A427YXP9"/>
<protein>
    <submittedName>
        <fullName evidence="2">Uncharacterized protein</fullName>
    </submittedName>
</protein>
<dbReference type="Proteomes" id="UP000279259">
    <property type="component" value="Unassembled WGS sequence"/>
</dbReference>
<feature type="region of interest" description="Disordered" evidence="1">
    <location>
        <begin position="1"/>
        <end position="25"/>
    </location>
</feature>
<comment type="caution">
    <text evidence="2">The sequence shown here is derived from an EMBL/GenBank/DDBJ whole genome shotgun (WGS) entry which is preliminary data.</text>
</comment>
<dbReference type="EMBL" id="RSCD01000001">
    <property type="protein sequence ID" value="RSH95854.1"/>
    <property type="molecule type" value="Genomic_DNA"/>
</dbReference>
<evidence type="ECO:0000313" key="3">
    <source>
        <dbReference type="Proteomes" id="UP000279259"/>
    </source>
</evidence>
<organism evidence="2 3">
    <name type="scientific">Saitozyma podzolica</name>
    <dbReference type="NCBI Taxonomy" id="1890683"/>
    <lineage>
        <taxon>Eukaryota</taxon>
        <taxon>Fungi</taxon>
        <taxon>Dikarya</taxon>
        <taxon>Basidiomycota</taxon>
        <taxon>Agaricomycotina</taxon>
        <taxon>Tremellomycetes</taxon>
        <taxon>Tremellales</taxon>
        <taxon>Trimorphomycetaceae</taxon>
        <taxon>Saitozyma</taxon>
    </lineage>
</organism>
<accession>A0A427YXP9</accession>
<proteinExistence type="predicted"/>
<reference evidence="2 3" key="1">
    <citation type="submission" date="2018-11" db="EMBL/GenBank/DDBJ databases">
        <title>Genome sequence of Saitozyma podzolica DSM 27192.</title>
        <authorList>
            <person name="Aliyu H."/>
            <person name="Gorte O."/>
            <person name="Ochsenreither K."/>
        </authorList>
    </citation>
    <scope>NUCLEOTIDE SEQUENCE [LARGE SCALE GENOMIC DNA]</scope>
    <source>
        <strain evidence="2 3">DSM 27192</strain>
    </source>
</reference>
<evidence type="ECO:0000313" key="2">
    <source>
        <dbReference type="EMBL" id="RSH95854.1"/>
    </source>
</evidence>
<keyword evidence="3" id="KW-1185">Reference proteome</keyword>